<keyword evidence="3" id="KW-0732">Signal</keyword>
<evidence type="ECO:0000313" key="5">
    <source>
        <dbReference type="EMBL" id="CAK8677277.1"/>
    </source>
</evidence>
<sequence>MEAIILLGSVFLIMTSISDGRQLSLSLPSSTQASRSNVTVTCAVTQTTNSWSLSWILNGVWVGYAGHTSSLSTYRSVDVGTIYTDRISIRVFPNKVVGPDYNFTSELTIRQLEPSDDGLIILIEDVDQRATVTLNVRDCNITLPHGVTVESSSAIFGSLGTFKCRNNGQLFYNNGTALTTLDTTCLASAMWRGAEGLECWRAPNVTLTGNFVIKEGGDVTISCDYDDTYPSGMFTRYYVGGETTLAHKGQPKTLISQQADDNNKVVTCQAVTPLTNLNPALGKSQDRVLNVRFPPRILDAVTCIWFTSLRGKCDVMFSSNPPARFEALRKQGGKKVTNDGINIVTSLSSNQTFTFERRQVNPTDNGTYSLILKSSEFSGSYDVIFDVVVIDNSSVSRPVVTIATTTDDRLSTTDDRLSTTHDRLSTTHDRLSTTHDRLSTTGDRSTTKTARVDGIGAAPPSGNTVMVLLLCLLGFFLISTIALAYFYTRERRKKKFRRRNVEGINGSVGFLAADNGRYVELPTSTPHTTEAVTYPASGENPYVDMTSLANENGQTCANPYCAAAEEATENIESTNQKSIYETLDVINRYENIPVKKNGENDYVVTEGGHRD</sequence>
<name>A0ABP0FC54_CLALP</name>
<accession>A0ABP0FC54</accession>
<evidence type="ECO:0000256" key="3">
    <source>
        <dbReference type="SAM" id="SignalP"/>
    </source>
</evidence>
<dbReference type="EMBL" id="CAWYQH010000046">
    <property type="protein sequence ID" value="CAK8677277.1"/>
    <property type="molecule type" value="Genomic_DNA"/>
</dbReference>
<gene>
    <name evidence="5" type="ORF">CVLEPA_LOCUS6672</name>
</gene>
<keyword evidence="2" id="KW-0472">Membrane</keyword>
<keyword evidence="2" id="KW-0812">Transmembrane</keyword>
<feature type="region of interest" description="Disordered" evidence="1">
    <location>
        <begin position="411"/>
        <end position="455"/>
    </location>
</feature>
<feature type="compositionally biased region" description="Basic and acidic residues" evidence="1">
    <location>
        <begin position="411"/>
        <end position="438"/>
    </location>
</feature>
<keyword evidence="2" id="KW-1133">Transmembrane helix</keyword>
<feature type="domain" description="Immunoglobulin" evidence="4">
    <location>
        <begin position="208"/>
        <end position="390"/>
    </location>
</feature>
<proteinExistence type="predicted"/>
<dbReference type="SMART" id="SM00409">
    <property type="entry name" value="IG"/>
    <property type="match status" value="2"/>
</dbReference>
<dbReference type="Proteomes" id="UP001642483">
    <property type="component" value="Unassembled WGS sequence"/>
</dbReference>
<dbReference type="Gene3D" id="2.60.40.10">
    <property type="entry name" value="Immunoglobulins"/>
    <property type="match status" value="1"/>
</dbReference>
<protein>
    <recommendedName>
        <fullName evidence="4">Immunoglobulin domain-containing protein</fullName>
    </recommendedName>
</protein>
<feature type="compositionally biased region" description="Polar residues" evidence="1">
    <location>
        <begin position="439"/>
        <end position="449"/>
    </location>
</feature>
<organism evidence="5 6">
    <name type="scientific">Clavelina lepadiformis</name>
    <name type="common">Light-bulb sea squirt</name>
    <name type="synonym">Ascidia lepadiformis</name>
    <dbReference type="NCBI Taxonomy" id="159417"/>
    <lineage>
        <taxon>Eukaryota</taxon>
        <taxon>Metazoa</taxon>
        <taxon>Chordata</taxon>
        <taxon>Tunicata</taxon>
        <taxon>Ascidiacea</taxon>
        <taxon>Aplousobranchia</taxon>
        <taxon>Clavelinidae</taxon>
        <taxon>Clavelina</taxon>
    </lineage>
</organism>
<evidence type="ECO:0000256" key="1">
    <source>
        <dbReference type="SAM" id="MobiDB-lite"/>
    </source>
</evidence>
<feature type="chain" id="PRO_5046101158" description="Immunoglobulin domain-containing protein" evidence="3">
    <location>
        <begin position="21"/>
        <end position="611"/>
    </location>
</feature>
<evidence type="ECO:0000256" key="2">
    <source>
        <dbReference type="SAM" id="Phobius"/>
    </source>
</evidence>
<dbReference type="InterPro" id="IPR003599">
    <property type="entry name" value="Ig_sub"/>
</dbReference>
<dbReference type="InterPro" id="IPR013783">
    <property type="entry name" value="Ig-like_fold"/>
</dbReference>
<feature type="transmembrane region" description="Helical" evidence="2">
    <location>
        <begin position="465"/>
        <end position="488"/>
    </location>
</feature>
<feature type="signal peptide" evidence="3">
    <location>
        <begin position="1"/>
        <end position="20"/>
    </location>
</feature>
<comment type="caution">
    <text evidence="5">The sequence shown here is derived from an EMBL/GenBank/DDBJ whole genome shotgun (WGS) entry which is preliminary data.</text>
</comment>
<keyword evidence="6" id="KW-1185">Reference proteome</keyword>
<evidence type="ECO:0000259" key="4">
    <source>
        <dbReference type="SMART" id="SM00409"/>
    </source>
</evidence>
<reference evidence="5 6" key="1">
    <citation type="submission" date="2024-02" db="EMBL/GenBank/DDBJ databases">
        <authorList>
            <person name="Daric V."/>
            <person name="Darras S."/>
        </authorList>
    </citation>
    <scope>NUCLEOTIDE SEQUENCE [LARGE SCALE GENOMIC DNA]</scope>
</reference>
<feature type="domain" description="Immunoglobulin" evidence="4">
    <location>
        <begin position="27"/>
        <end position="137"/>
    </location>
</feature>
<evidence type="ECO:0000313" key="6">
    <source>
        <dbReference type="Proteomes" id="UP001642483"/>
    </source>
</evidence>